<feature type="non-terminal residue" evidence="1">
    <location>
        <position position="1"/>
    </location>
</feature>
<organism evidence="1">
    <name type="scientific">Nothobranchius furzeri</name>
    <name type="common">Turquoise killifish</name>
    <dbReference type="NCBI Taxonomy" id="105023"/>
    <lineage>
        <taxon>Eukaryota</taxon>
        <taxon>Metazoa</taxon>
        <taxon>Chordata</taxon>
        <taxon>Craniata</taxon>
        <taxon>Vertebrata</taxon>
        <taxon>Euteleostomi</taxon>
        <taxon>Actinopterygii</taxon>
        <taxon>Neopterygii</taxon>
        <taxon>Teleostei</taxon>
        <taxon>Neoteleostei</taxon>
        <taxon>Acanthomorphata</taxon>
        <taxon>Ovalentaria</taxon>
        <taxon>Atherinomorphae</taxon>
        <taxon>Cyprinodontiformes</taxon>
        <taxon>Nothobranchiidae</taxon>
        <taxon>Nothobranchius</taxon>
    </lineage>
</organism>
<dbReference type="AlphaFoldDB" id="A0A1A8A3V0"/>
<dbReference type="EMBL" id="HADY01010360">
    <property type="protein sequence ID" value="SBP48845.1"/>
    <property type="molecule type" value="Transcribed_RNA"/>
</dbReference>
<proteinExistence type="predicted"/>
<feature type="non-terminal residue" evidence="1">
    <location>
        <position position="69"/>
    </location>
</feature>
<reference evidence="1" key="1">
    <citation type="submission" date="2016-05" db="EMBL/GenBank/DDBJ databases">
        <authorList>
            <person name="Lavstsen T."/>
            <person name="Jespersen J.S."/>
        </authorList>
    </citation>
    <scope>NUCLEOTIDE SEQUENCE</scope>
    <source>
        <tissue evidence="1">Brain</tissue>
    </source>
</reference>
<sequence length="69" mass="7393">VLLASARDVVDRLAECFEDLLNPSGTLSWPLGSLVLGSLRWLGSSSVAGPRGWMGSAWSSLGLWMLWGC</sequence>
<name>A0A1A8A3V0_NOTFU</name>
<evidence type="ECO:0000313" key="1">
    <source>
        <dbReference type="EMBL" id="SBP48845.1"/>
    </source>
</evidence>
<reference evidence="1" key="2">
    <citation type="submission" date="2016-06" db="EMBL/GenBank/DDBJ databases">
        <title>The genome of a short-lived fish provides insights into sex chromosome evolution and the genetic control of aging.</title>
        <authorList>
            <person name="Reichwald K."/>
            <person name="Felder M."/>
            <person name="Petzold A."/>
            <person name="Koch P."/>
            <person name="Groth M."/>
            <person name="Platzer M."/>
        </authorList>
    </citation>
    <scope>NUCLEOTIDE SEQUENCE</scope>
    <source>
        <tissue evidence="1">Brain</tissue>
    </source>
</reference>
<protein>
    <submittedName>
        <fullName evidence="1">Uncharacterized protein</fullName>
    </submittedName>
</protein>
<accession>A0A1A8A3V0</accession>
<gene>
    <name evidence="1" type="primary">CR392001.1</name>
</gene>